<feature type="non-terminal residue" evidence="2">
    <location>
        <position position="1"/>
    </location>
</feature>
<comment type="caution">
    <text evidence="2">The sequence shown here is derived from an EMBL/GenBank/DDBJ whole genome shotgun (WGS) entry which is preliminary data.</text>
</comment>
<keyword evidence="1" id="KW-0812">Transmembrane</keyword>
<reference evidence="2 3" key="1">
    <citation type="journal article" date="2022" name="Nat. Ecol. Evol.">
        <title>A masculinizing supergene underlies an exaggerated male reproductive morph in a spider.</title>
        <authorList>
            <person name="Hendrickx F."/>
            <person name="De Corte Z."/>
            <person name="Sonet G."/>
            <person name="Van Belleghem S.M."/>
            <person name="Kostlbacher S."/>
            <person name="Vangestel C."/>
        </authorList>
    </citation>
    <scope>NUCLEOTIDE SEQUENCE [LARGE SCALE GENOMIC DNA]</scope>
    <source>
        <strain evidence="2">W744_W776</strain>
    </source>
</reference>
<organism evidence="2 3">
    <name type="scientific">Oedothorax gibbosus</name>
    <dbReference type="NCBI Taxonomy" id="931172"/>
    <lineage>
        <taxon>Eukaryota</taxon>
        <taxon>Metazoa</taxon>
        <taxon>Ecdysozoa</taxon>
        <taxon>Arthropoda</taxon>
        <taxon>Chelicerata</taxon>
        <taxon>Arachnida</taxon>
        <taxon>Araneae</taxon>
        <taxon>Araneomorphae</taxon>
        <taxon>Entelegynae</taxon>
        <taxon>Araneoidea</taxon>
        <taxon>Linyphiidae</taxon>
        <taxon>Erigoninae</taxon>
        <taxon>Oedothorax</taxon>
    </lineage>
</organism>
<dbReference type="EMBL" id="JAFNEN010002561">
    <property type="protein sequence ID" value="KAG8172584.1"/>
    <property type="molecule type" value="Genomic_DNA"/>
</dbReference>
<keyword evidence="1" id="KW-0472">Membrane</keyword>
<evidence type="ECO:0000313" key="2">
    <source>
        <dbReference type="EMBL" id="KAG8172584.1"/>
    </source>
</evidence>
<evidence type="ECO:0000313" key="3">
    <source>
        <dbReference type="Proteomes" id="UP000827092"/>
    </source>
</evidence>
<feature type="transmembrane region" description="Helical" evidence="1">
    <location>
        <begin position="7"/>
        <end position="28"/>
    </location>
</feature>
<gene>
    <name evidence="2" type="ORF">JTE90_023130</name>
</gene>
<dbReference type="AlphaFoldDB" id="A0AAV6TLE1"/>
<accession>A0AAV6TLE1</accession>
<evidence type="ECO:0000256" key="1">
    <source>
        <dbReference type="SAM" id="Phobius"/>
    </source>
</evidence>
<protein>
    <submittedName>
        <fullName evidence="2">Uncharacterized protein</fullName>
    </submittedName>
</protein>
<sequence length="34" mass="3982">NSIIIRLLIIINLLITFRFNLIAIAVHIRRVAHM</sequence>
<keyword evidence="1" id="KW-1133">Transmembrane helix</keyword>
<keyword evidence="3" id="KW-1185">Reference proteome</keyword>
<dbReference type="Proteomes" id="UP000827092">
    <property type="component" value="Unassembled WGS sequence"/>
</dbReference>
<name>A0AAV6TLE1_9ARAC</name>
<proteinExistence type="predicted"/>